<comment type="cofactor">
    <cofactor evidence="1">
        <name>Fe cation</name>
        <dbReference type="ChEBI" id="CHEBI:24875"/>
    </cofactor>
</comment>
<dbReference type="PANTHER" id="PTHR23409">
    <property type="entry name" value="RIBONUCLEOSIDE-DIPHOSPHATE REDUCTASE SMALL CHAIN"/>
    <property type="match status" value="1"/>
</dbReference>
<keyword evidence="2" id="KW-0812">Transmembrane</keyword>
<dbReference type="EMBL" id="QVMU01000053">
    <property type="protein sequence ID" value="RJX64747.1"/>
    <property type="molecule type" value="Genomic_DNA"/>
</dbReference>
<evidence type="ECO:0000256" key="2">
    <source>
        <dbReference type="SAM" id="Phobius"/>
    </source>
</evidence>
<reference evidence="3 4" key="1">
    <citation type="submission" date="2018-08" db="EMBL/GenBank/DDBJ databases">
        <title>Vibrio isolated from the Eastern China Marginal Seas.</title>
        <authorList>
            <person name="Li Y."/>
        </authorList>
    </citation>
    <scope>NUCLEOTIDE SEQUENCE [LARGE SCALE GENOMIC DNA]</scope>
    <source>
        <strain evidence="3 4">BEI233</strain>
    </source>
</reference>
<dbReference type="RefSeq" id="WP_077880257.1">
    <property type="nucleotide sequence ID" value="NZ_QVMU01000053.1"/>
</dbReference>
<dbReference type="OrthoDB" id="9765051at2"/>
<gene>
    <name evidence="3" type="ORF">DZ860_23435</name>
</gene>
<dbReference type="Pfam" id="PF00268">
    <property type="entry name" value="Ribonuc_red_sm"/>
    <property type="match status" value="1"/>
</dbReference>
<comment type="caution">
    <text evidence="3">The sequence shown here is derived from an EMBL/GenBank/DDBJ whole genome shotgun (WGS) entry which is preliminary data.</text>
</comment>
<dbReference type="Proteomes" id="UP000273252">
    <property type="component" value="Unassembled WGS sequence"/>
</dbReference>
<sequence length="229" mass="25372">MLPIPKRGYANLEIVKRSNILLDSFNNLANIGDNPTESDLRKLILFCVVTLYLLEAINFMASFAITFGIAERGILQGIGQNVTLIARDEILHAKGGSVVLGILKQQWPETFESLRPTFAAMLKGVVSDEHTWADHAFSNGRQCVGINAKRIKDYVDWVAQPVADTLGVPRLTNLAENPLPYMDSYTDASKIQSAAQEIQLTAYLVNSVKSVSDAEMEKTLANLREEYLN</sequence>
<dbReference type="Gene3D" id="1.10.620.20">
    <property type="entry name" value="Ribonucleotide Reductase, subunit A"/>
    <property type="match status" value="1"/>
</dbReference>
<dbReference type="GO" id="GO:0016491">
    <property type="term" value="F:oxidoreductase activity"/>
    <property type="evidence" value="ECO:0007669"/>
    <property type="project" value="InterPro"/>
</dbReference>
<dbReference type="AlphaFoldDB" id="A0A3A6QTG1"/>
<dbReference type="InterPro" id="IPR012348">
    <property type="entry name" value="RNR-like"/>
</dbReference>
<dbReference type="InterPro" id="IPR009078">
    <property type="entry name" value="Ferritin-like_SF"/>
</dbReference>
<evidence type="ECO:0000313" key="4">
    <source>
        <dbReference type="Proteomes" id="UP000273252"/>
    </source>
</evidence>
<name>A0A3A6QTG1_9VIBR</name>
<proteinExistence type="predicted"/>
<dbReference type="InterPro" id="IPR000358">
    <property type="entry name" value="RNR_small_fam"/>
</dbReference>
<feature type="transmembrane region" description="Helical" evidence="2">
    <location>
        <begin position="43"/>
        <end position="70"/>
    </location>
</feature>
<accession>A0A3A6QTG1</accession>
<evidence type="ECO:0000313" key="3">
    <source>
        <dbReference type="EMBL" id="RJX64747.1"/>
    </source>
</evidence>
<dbReference type="PANTHER" id="PTHR23409:SF18">
    <property type="entry name" value="RIBONUCLEOSIDE-DIPHOSPHATE REDUCTASE SUBUNIT M2"/>
    <property type="match status" value="1"/>
</dbReference>
<keyword evidence="2" id="KW-0472">Membrane</keyword>
<keyword evidence="2" id="KW-1133">Transmembrane helix</keyword>
<dbReference type="GO" id="GO:0009263">
    <property type="term" value="P:deoxyribonucleotide biosynthetic process"/>
    <property type="evidence" value="ECO:0007669"/>
    <property type="project" value="InterPro"/>
</dbReference>
<protein>
    <submittedName>
        <fullName evidence="3">Uncharacterized protein</fullName>
    </submittedName>
</protein>
<evidence type="ECO:0000256" key="1">
    <source>
        <dbReference type="ARBA" id="ARBA00001962"/>
    </source>
</evidence>
<organism evidence="3 4">
    <name type="scientific">Vibrio sinensis</name>
    <dbReference type="NCBI Taxonomy" id="2302434"/>
    <lineage>
        <taxon>Bacteria</taxon>
        <taxon>Pseudomonadati</taxon>
        <taxon>Pseudomonadota</taxon>
        <taxon>Gammaproteobacteria</taxon>
        <taxon>Vibrionales</taxon>
        <taxon>Vibrionaceae</taxon>
        <taxon>Vibrio</taxon>
    </lineage>
</organism>
<keyword evidence="4" id="KW-1185">Reference proteome</keyword>
<dbReference type="SUPFAM" id="SSF47240">
    <property type="entry name" value="Ferritin-like"/>
    <property type="match status" value="1"/>
</dbReference>